<dbReference type="SUPFAM" id="SSF63380">
    <property type="entry name" value="Riboflavin synthase domain-like"/>
    <property type="match status" value="1"/>
</dbReference>
<feature type="binding site" evidence="1">
    <location>
        <position position="249"/>
    </location>
    <ligand>
        <name>[2Fe-2S] cluster</name>
        <dbReference type="ChEBI" id="CHEBI:190135"/>
    </ligand>
</feature>
<dbReference type="PIRSF" id="PIRSF006816">
    <property type="entry name" value="Cyc3_hyd_g"/>
    <property type="match status" value="1"/>
</dbReference>
<keyword evidence="4" id="KW-1185">Reference proteome</keyword>
<dbReference type="Pfam" id="PF10418">
    <property type="entry name" value="DHODB_Fe-S_bind"/>
    <property type="match status" value="1"/>
</dbReference>
<comment type="cofactor">
    <cofactor evidence="1">
        <name>[2Fe-2S] cluster</name>
        <dbReference type="ChEBI" id="CHEBI:190135"/>
    </cofactor>
    <text evidence="1">Binds 1 [2Fe-2S] cluster per subunit.</text>
</comment>
<reference evidence="4" key="1">
    <citation type="submission" date="2016-11" db="EMBL/GenBank/DDBJ databases">
        <title>Halolamina sediminis sp. nov., an extremely halophilic archaeon isolated from solar salt.</title>
        <authorList>
            <person name="Koh H.-W."/>
            <person name="Rani S."/>
            <person name="Park S.-J."/>
        </authorList>
    </citation>
    <scope>NUCLEOTIDE SEQUENCE [LARGE SCALE GENOMIC DNA]</scope>
    <source>
        <strain evidence="4">Hb3</strain>
    </source>
</reference>
<keyword evidence="1" id="KW-0479">Metal-binding</keyword>
<dbReference type="InterPro" id="IPR017927">
    <property type="entry name" value="FAD-bd_FR_type"/>
</dbReference>
<dbReference type="AlphaFoldDB" id="A0A1J0VH53"/>
<keyword evidence="1" id="KW-0411">Iron-sulfur</keyword>
<dbReference type="InterPro" id="IPR001433">
    <property type="entry name" value="OxRdtase_FAD/NAD-bd"/>
</dbReference>
<dbReference type="EMBL" id="CP018139">
    <property type="protein sequence ID" value="APE31364.1"/>
    <property type="molecule type" value="Genomic_DNA"/>
</dbReference>
<dbReference type="OrthoDB" id="9796486at2"/>
<dbReference type="GO" id="GO:0016491">
    <property type="term" value="F:oxidoreductase activity"/>
    <property type="evidence" value="ECO:0007669"/>
    <property type="project" value="InterPro"/>
</dbReference>
<dbReference type="KEGG" id="hsi:BOX17_10630"/>
<dbReference type="InterPro" id="IPR019480">
    <property type="entry name" value="Dihydroorotate_DH_Fe-S-bd"/>
</dbReference>
<dbReference type="InterPro" id="IPR050353">
    <property type="entry name" value="PyrK_electron_transfer"/>
</dbReference>
<dbReference type="CDD" id="cd06221">
    <property type="entry name" value="sulfite_reductase_like"/>
    <property type="match status" value="1"/>
</dbReference>
<feature type="binding site" evidence="1">
    <location>
        <position position="246"/>
    </location>
    <ligand>
        <name>[2Fe-2S] cluster</name>
        <dbReference type="ChEBI" id="CHEBI:190135"/>
    </ligand>
</feature>
<dbReference type="InterPro" id="IPR017938">
    <property type="entry name" value="Riboflavin_synthase-like_b-brl"/>
</dbReference>
<dbReference type="InterPro" id="IPR012165">
    <property type="entry name" value="Cyt_c3_hydrogenase_gsu"/>
</dbReference>
<name>A0A1J0VH53_9GAMM</name>
<dbReference type="GO" id="GO:0006221">
    <property type="term" value="P:pyrimidine nucleotide biosynthetic process"/>
    <property type="evidence" value="ECO:0007669"/>
    <property type="project" value="InterPro"/>
</dbReference>
<evidence type="ECO:0000313" key="3">
    <source>
        <dbReference type="EMBL" id="APE31364.1"/>
    </source>
</evidence>
<proteinExistence type="predicted"/>
<dbReference type="Pfam" id="PF00175">
    <property type="entry name" value="NAD_binding_1"/>
    <property type="match status" value="1"/>
</dbReference>
<gene>
    <name evidence="3" type="ORF">BOX17_10630</name>
</gene>
<dbReference type="InterPro" id="IPR008333">
    <property type="entry name" value="Cbr1-like_FAD-bd_dom"/>
</dbReference>
<organism evidence="3 4">
    <name type="scientific">Halomonas aestuarii</name>
    <dbReference type="NCBI Taxonomy" id="1897729"/>
    <lineage>
        <taxon>Bacteria</taxon>
        <taxon>Pseudomonadati</taxon>
        <taxon>Pseudomonadota</taxon>
        <taxon>Gammaproteobacteria</taxon>
        <taxon>Oceanospirillales</taxon>
        <taxon>Halomonadaceae</taxon>
        <taxon>Halomonas</taxon>
    </lineage>
</organism>
<dbReference type="GO" id="GO:0051537">
    <property type="term" value="F:2 iron, 2 sulfur cluster binding"/>
    <property type="evidence" value="ECO:0007669"/>
    <property type="project" value="UniProtKB-KW"/>
</dbReference>
<dbReference type="Pfam" id="PF00970">
    <property type="entry name" value="FAD_binding_6"/>
    <property type="match status" value="1"/>
</dbReference>
<keyword evidence="1" id="KW-0001">2Fe-2S</keyword>
<dbReference type="Proteomes" id="UP000181985">
    <property type="component" value="Chromosome"/>
</dbReference>
<dbReference type="GO" id="GO:0050660">
    <property type="term" value="F:flavin adenine dinucleotide binding"/>
    <property type="evidence" value="ECO:0007669"/>
    <property type="project" value="InterPro"/>
</dbReference>
<dbReference type="RefSeq" id="WP_071944424.1">
    <property type="nucleotide sequence ID" value="NZ_CP018139.1"/>
</dbReference>
<dbReference type="PANTHER" id="PTHR43513">
    <property type="entry name" value="DIHYDROOROTATE DEHYDROGENASE B (NAD(+)), ELECTRON TRANSFER SUBUNIT"/>
    <property type="match status" value="1"/>
</dbReference>
<feature type="binding site" evidence="1">
    <location>
        <position position="257"/>
    </location>
    <ligand>
        <name>[2Fe-2S] cluster</name>
        <dbReference type="ChEBI" id="CHEBI:190135"/>
    </ligand>
</feature>
<feature type="domain" description="FAD-binding FR-type" evidence="2">
    <location>
        <begin position="5"/>
        <end position="105"/>
    </location>
</feature>
<evidence type="ECO:0000313" key="4">
    <source>
        <dbReference type="Proteomes" id="UP000181985"/>
    </source>
</evidence>
<dbReference type="Gene3D" id="3.40.50.80">
    <property type="entry name" value="Nucleotide-binding domain of ferredoxin-NADP reductase (FNR) module"/>
    <property type="match status" value="1"/>
</dbReference>
<dbReference type="SUPFAM" id="SSF52343">
    <property type="entry name" value="Ferredoxin reductase-like, C-terminal NADP-linked domain"/>
    <property type="match status" value="1"/>
</dbReference>
<accession>A0A1J0VH53</accession>
<dbReference type="PANTHER" id="PTHR43513:SF3">
    <property type="entry name" value="DIHYDROOROTATE DEHYDROGENASE B (NAD(+)), ELECTRON TRANSFER SUBUNIT-RELATED"/>
    <property type="match status" value="1"/>
</dbReference>
<dbReference type="Gene3D" id="2.40.30.10">
    <property type="entry name" value="Translation factors"/>
    <property type="match status" value="1"/>
</dbReference>
<sequence>MTSALVPFEAEVVGCKDETPDMFSLQLRFTDPEVQAAYRFSMGQFNMLYLPGMGEVPISIVSDPDEREMIDHTIRKVGSVTRNLGELRVGDRLGLRGPYGRGWPTEEAEGTDLVIVTGGLGCAPSVSLIEYVLHRRGRYGRMHIIQGVKHSNDLIWRERYDAWRQHPDVEVYLTADTGDTLWPWHVGPVTQFFDRIDFDPARCSVFICGPEGMMRAVIKAMRQRQVPEERIWLSMERNMHCAIGSCGRCQLGPKFVCRDGPVFTCRELAPYLTHRGV</sequence>
<keyword evidence="1" id="KW-0408">Iron</keyword>
<feature type="binding site" evidence="1">
    <location>
        <position position="241"/>
    </location>
    <ligand>
        <name>[2Fe-2S] cluster</name>
        <dbReference type="ChEBI" id="CHEBI:190135"/>
    </ligand>
</feature>
<dbReference type="InterPro" id="IPR039261">
    <property type="entry name" value="FNR_nucleotide-bd"/>
</dbReference>
<evidence type="ECO:0000259" key="2">
    <source>
        <dbReference type="PROSITE" id="PS51384"/>
    </source>
</evidence>
<protein>
    <submittedName>
        <fullName evidence="3">Ni/Fe hydrogenase subunit gamma</fullName>
    </submittedName>
</protein>
<evidence type="ECO:0000256" key="1">
    <source>
        <dbReference type="PIRSR" id="PIRSR006816-2"/>
    </source>
</evidence>
<dbReference type="PRINTS" id="PR00406">
    <property type="entry name" value="CYTB5RDTASE"/>
</dbReference>
<dbReference type="PROSITE" id="PS51384">
    <property type="entry name" value="FAD_FR"/>
    <property type="match status" value="1"/>
</dbReference>
<dbReference type="GO" id="GO:0046872">
    <property type="term" value="F:metal ion binding"/>
    <property type="evidence" value="ECO:0007669"/>
    <property type="project" value="UniProtKB-KW"/>
</dbReference>